<evidence type="ECO:0000256" key="4">
    <source>
        <dbReference type="ARBA" id="ARBA00023319"/>
    </source>
</evidence>
<dbReference type="Gene3D" id="2.60.40.10">
    <property type="entry name" value="Immunoglobulins"/>
    <property type="match status" value="5"/>
</dbReference>
<proteinExistence type="predicted"/>
<gene>
    <name evidence="6" type="ORF">TDIB3V08_LOCUS8214</name>
</gene>
<dbReference type="InterPro" id="IPR003598">
    <property type="entry name" value="Ig_sub2"/>
</dbReference>
<sequence>MSGARHEFDFLMNRCVTPRDKMKAEVLEKLVNIYGWIQGGLVSALRGSDITNISQEQTKAVGSSATLECSTANAESLVMWLKYDTNHFSNPIIISAGTALLVPDYRYSLGNSIENNTFMLKISDLRVSDTGTYKCRATNFSTNNTFTADVNMTVMVREPVYILDNSTSSIVVRQRESVQLECYAGGYPPPRVYWRRENRTLLPTGERIFRGNILTIQSVTRFDRGRYYCLADNDGNMTARRTVTLKVMFPPNVEGPTPGSKNGTLVCHVEGFPKTTITWLKEGEPLNYSNPSLSISNYLLNEEEDVIVSVLQLRTNESLLHGRYTCSATNSLGSKDQVILIETGSANMNPTIVKISDDQIENVGGTLKLECTTRDSEEYPSPHVFGQIRNLQLSDAGTYRCLISIAKGVMSTADLIATVREPAYILDNSTSSVVARQGDLVLLECHSRGTPPPRVHWRKENKSTLPTGGHIYWGSVLNISSIRTEDRGLYSCTAENGAEVPAHWRVSVHVHFAPILAVSQPQVRQALNHSMDMECRVQAYPAPVITWTKDGVELSDSQQHSHQLDSHCFHVLEKRKQDSVMGEAYTDHGTNTTVPIAWTKRSQV</sequence>
<dbReference type="Pfam" id="PF13927">
    <property type="entry name" value="Ig_3"/>
    <property type="match status" value="3"/>
</dbReference>
<dbReference type="InterPro" id="IPR013783">
    <property type="entry name" value="Ig-like_fold"/>
</dbReference>
<evidence type="ECO:0000256" key="3">
    <source>
        <dbReference type="ARBA" id="ARBA00023157"/>
    </source>
</evidence>
<dbReference type="SMART" id="SM00409">
    <property type="entry name" value="IG"/>
    <property type="match status" value="5"/>
</dbReference>
<evidence type="ECO:0000256" key="1">
    <source>
        <dbReference type="ARBA" id="ARBA00022729"/>
    </source>
</evidence>
<name>A0A7R8VNY4_TIMDO</name>
<dbReference type="InterPro" id="IPR013106">
    <property type="entry name" value="Ig_V-set"/>
</dbReference>
<dbReference type="PANTHER" id="PTHR12231:SF220">
    <property type="entry name" value="LACHESIN"/>
    <property type="match status" value="1"/>
</dbReference>
<dbReference type="AlphaFoldDB" id="A0A7R8VNY4"/>
<feature type="domain" description="Ig-like" evidence="5">
    <location>
        <begin position="259"/>
        <end position="342"/>
    </location>
</feature>
<feature type="domain" description="Ig-like" evidence="5">
    <location>
        <begin position="514"/>
        <end position="551"/>
    </location>
</feature>
<dbReference type="InterPro" id="IPR007110">
    <property type="entry name" value="Ig-like_dom"/>
</dbReference>
<evidence type="ECO:0000256" key="2">
    <source>
        <dbReference type="ARBA" id="ARBA00022737"/>
    </source>
</evidence>
<protein>
    <recommendedName>
        <fullName evidence="5">Ig-like domain-containing protein</fullName>
    </recommendedName>
</protein>
<dbReference type="InterPro" id="IPR036179">
    <property type="entry name" value="Ig-like_dom_sf"/>
</dbReference>
<dbReference type="InterPro" id="IPR051170">
    <property type="entry name" value="Neural/epithelial_adhesion"/>
</dbReference>
<dbReference type="PANTHER" id="PTHR12231">
    <property type="entry name" value="CTX-RELATED TYPE I TRANSMEMBRANE PROTEIN"/>
    <property type="match status" value="1"/>
</dbReference>
<dbReference type="InterPro" id="IPR003599">
    <property type="entry name" value="Ig_sub"/>
</dbReference>
<dbReference type="SUPFAM" id="SSF48726">
    <property type="entry name" value="Immunoglobulin"/>
    <property type="match status" value="6"/>
</dbReference>
<dbReference type="SMART" id="SM00408">
    <property type="entry name" value="IGc2"/>
    <property type="match status" value="5"/>
</dbReference>
<dbReference type="GO" id="GO:0043005">
    <property type="term" value="C:neuron projection"/>
    <property type="evidence" value="ECO:0007669"/>
    <property type="project" value="TreeGrafter"/>
</dbReference>
<accession>A0A7R8VNY4</accession>
<dbReference type="Pfam" id="PF07686">
    <property type="entry name" value="V-set"/>
    <property type="match status" value="1"/>
</dbReference>
<feature type="domain" description="Ig-like" evidence="5">
    <location>
        <begin position="422"/>
        <end position="507"/>
    </location>
</feature>
<evidence type="ECO:0000259" key="5">
    <source>
        <dbReference type="PROSITE" id="PS50835"/>
    </source>
</evidence>
<dbReference type="Pfam" id="PF07679">
    <property type="entry name" value="I-set"/>
    <property type="match status" value="1"/>
</dbReference>
<organism evidence="6">
    <name type="scientific">Timema douglasi</name>
    <name type="common">Walking stick</name>
    <dbReference type="NCBI Taxonomy" id="61478"/>
    <lineage>
        <taxon>Eukaryota</taxon>
        <taxon>Metazoa</taxon>
        <taxon>Ecdysozoa</taxon>
        <taxon>Arthropoda</taxon>
        <taxon>Hexapoda</taxon>
        <taxon>Insecta</taxon>
        <taxon>Pterygota</taxon>
        <taxon>Neoptera</taxon>
        <taxon>Polyneoptera</taxon>
        <taxon>Phasmatodea</taxon>
        <taxon>Timematodea</taxon>
        <taxon>Timematoidea</taxon>
        <taxon>Timematidae</taxon>
        <taxon>Timema</taxon>
    </lineage>
</organism>
<reference evidence="6" key="1">
    <citation type="submission" date="2020-11" db="EMBL/GenBank/DDBJ databases">
        <authorList>
            <person name="Tran Van P."/>
        </authorList>
    </citation>
    <scope>NUCLEOTIDE SEQUENCE</scope>
</reference>
<feature type="domain" description="Ig-like" evidence="5">
    <location>
        <begin position="159"/>
        <end position="244"/>
    </location>
</feature>
<keyword evidence="3" id="KW-1015">Disulfide bond</keyword>
<dbReference type="InterPro" id="IPR013098">
    <property type="entry name" value="Ig_I-set"/>
</dbReference>
<feature type="domain" description="Ig-like" evidence="5">
    <location>
        <begin position="48"/>
        <end position="153"/>
    </location>
</feature>
<evidence type="ECO:0000313" key="6">
    <source>
        <dbReference type="EMBL" id="CAD7202025.1"/>
    </source>
</evidence>
<dbReference type="PROSITE" id="PS50835">
    <property type="entry name" value="IG_LIKE"/>
    <property type="match status" value="5"/>
</dbReference>
<dbReference type="EMBL" id="OA568917">
    <property type="protein sequence ID" value="CAD7202025.1"/>
    <property type="molecule type" value="Genomic_DNA"/>
</dbReference>
<keyword evidence="2" id="KW-0677">Repeat</keyword>
<keyword evidence="4" id="KW-0393">Immunoglobulin domain</keyword>
<keyword evidence="1" id="KW-0732">Signal</keyword>